<dbReference type="AlphaFoldDB" id="A0A286U0E0"/>
<feature type="transmembrane region" description="Helical" evidence="11">
    <location>
        <begin position="33"/>
        <end position="52"/>
    </location>
</feature>
<evidence type="ECO:0000256" key="3">
    <source>
        <dbReference type="ARBA" id="ARBA00022448"/>
    </source>
</evidence>
<dbReference type="InterPro" id="IPR018024">
    <property type="entry name" value="CbiM"/>
</dbReference>
<keyword evidence="5" id="KW-0169">Cobalamin biosynthesis</keyword>
<keyword evidence="8" id="KW-0406">Ion transport</keyword>
<dbReference type="EMBL" id="BAOS01000027">
    <property type="protein sequence ID" value="GAX61610.1"/>
    <property type="molecule type" value="Genomic_DNA"/>
</dbReference>
<evidence type="ECO:0000256" key="11">
    <source>
        <dbReference type="SAM" id="Phobius"/>
    </source>
</evidence>
<keyword evidence="6 11" id="KW-0812">Transmembrane</keyword>
<keyword evidence="4" id="KW-1003">Cell membrane</keyword>
<evidence type="ECO:0000256" key="10">
    <source>
        <dbReference type="ARBA" id="ARBA00023285"/>
    </source>
</evidence>
<evidence type="ECO:0000256" key="1">
    <source>
        <dbReference type="ARBA" id="ARBA00004651"/>
    </source>
</evidence>
<evidence type="ECO:0000256" key="4">
    <source>
        <dbReference type="ARBA" id="ARBA00022475"/>
    </source>
</evidence>
<feature type="transmembrane region" description="Helical" evidence="11">
    <location>
        <begin position="64"/>
        <end position="85"/>
    </location>
</feature>
<keyword evidence="3" id="KW-0813">Transport</keyword>
<accession>A0A286U0E0</accession>
<feature type="transmembrane region" description="Helical" evidence="11">
    <location>
        <begin position="105"/>
        <end position="127"/>
    </location>
</feature>
<keyword evidence="9 11" id="KW-0472">Membrane</keyword>
<dbReference type="Gene3D" id="1.10.1760.20">
    <property type="match status" value="1"/>
</dbReference>
<dbReference type="OrthoDB" id="9809846at2"/>
<organism evidence="12 13">
    <name type="scientific">Candidatus Scalindua japonica</name>
    <dbReference type="NCBI Taxonomy" id="1284222"/>
    <lineage>
        <taxon>Bacteria</taxon>
        <taxon>Pseudomonadati</taxon>
        <taxon>Planctomycetota</taxon>
        <taxon>Candidatus Brocadiia</taxon>
        <taxon>Candidatus Brocadiales</taxon>
        <taxon>Candidatus Scalinduaceae</taxon>
        <taxon>Candidatus Scalindua</taxon>
    </lineage>
</organism>
<dbReference type="GO" id="GO:0009236">
    <property type="term" value="P:cobalamin biosynthetic process"/>
    <property type="evidence" value="ECO:0007669"/>
    <property type="project" value="UniProtKB-KW"/>
</dbReference>
<evidence type="ECO:0000256" key="5">
    <source>
        <dbReference type="ARBA" id="ARBA00022573"/>
    </source>
</evidence>
<keyword evidence="10" id="KW-0170">Cobalt</keyword>
<feature type="transmembrane region" description="Helical" evidence="11">
    <location>
        <begin position="168"/>
        <end position="191"/>
    </location>
</feature>
<dbReference type="GO" id="GO:0043190">
    <property type="term" value="C:ATP-binding cassette (ABC) transporter complex"/>
    <property type="evidence" value="ECO:0007669"/>
    <property type="project" value="InterPro"/>
</dbReference>
<reference evidence="13" key="1">
    <citation type="journal article" date="2017" name="Environ. Microbiol. Rep.">
        <title>Genetic Diversity of Marine Anaerobic Ammonium-Oxidizing Bacteria as Revealed by Genomic and Proteomic Analyses of 'Candidatus Scalindua japonica'.</title>
        <authorList>
            <person name="Oshiki M."/>
            <person name="Mizuto K."/>
            <person name="Kimura Z."/>
            <person name="Kindaichi T."/>
            <person name="Satoh H."/>
            <person name="Okabe S."/>
        </authorList>
    </citation>
    <scope>NUCLEOTIDE SEQUENCE [LARGE SCALE GENOMIC DNA]</scope>
    <source>
        <strain evidence="13">husup-a2</strain>
    </source>
</reference>
<evidence type="ECO:0000256" key="2">
    <source>
        <dbReference type="ARBA" id="ARBA00022426"/>
    </source>
</evidence>
<proteinExistence type="predicted"/>
<evidence type="ECO:0000313" key="13">
    <source>
        <dbReference type="Proteomes" id="UP000218542"/>
    </source>
</evidence>
<keyword evidence="7 11" id="KW-1133">Transmembrane helix</keyword>
<dbReference type="Pfam" id="PF01891">
    <property type="entry name" value="CbiM"/>
    <property type="match status" value="1"/>
</dbReference>
<sequence>MKKILLGISVTFAILLLPHVAHAMHITEGILPPKWVIFWFILVIPFIVIGTLRLKKKKKEVPGFLPLVGLVGAAVFVFSCFPIPVVGLNGMATAHPAGTGMSAILLGPFVSVVIAGIALFIQALFLAHGGLTTLGVNIFSMGVLGSFSGYFAFRLAQRMGFKLFWCGFLAGVISDICTYIGTSIGLGLLVFKEGETFSVAIMHSAKAMLEIFVVFMATSQGPLCIAEGIVVGFALTYVYKVRPSILYNLKVVKAQ</sequence>
<evidence type="ECO:0000256" key="7">
    <source>
        <dbReference type="ARBA" id="ARBA00022989"/>
    </source>
</evidence>
<dbReference type="PANTHER" id="PTHR43627:SF1">
    <property type="entry name" value="COBALT TRANSPORT PROTEIN CBIM"/>
    <property type="match status" value="1"/>
</dbReference>
<dbReference type="PANTHER" id="PTHR43627">
    <property type="match status" value="1"/>
</dbReference>
<keyword evidence="13" id="KW-1185">Reference proteome</keyword>
<feature type="transmembrane region" description="Helical" evidence="11">
    <location>
        <begin position="134"/>
        <end position="156"/>
    </location>
</feature>
<evidence type="ECO:0000256" key="8">
    <source>
        <dbReference type="ARBA" id="ARBA00023065"/>
    </source>
</evidence>
<protein>
    <submittedName>
        <fullName evidence="12">ABC-type Co2+ transport system, permease component</fullName>
    </submittedName>
</protein>
<comment type="subcellular location">
    <subcellularLocation>
        <location evidence="1">Cell membrane</location>
        <topology evidence="1">Multi-pass membrane protein</topology>
    </subcellularLocation>
</comment>
<dbReference type="Proteomes" id="UP000218542">
    <property type="component" value="Unassembled WGS sequence"/>
</dbReference>
<feature type="transmembrane region" description="Helical" evidence="11">
    <location>
        <begin position="212"/>
        <end position="239"/>
    </location>
</feature>
<dbReference type="InterPro" id="IPR002751">
    <property type="entry name" value="CbiM/NikMN"/>
</dbReference>
<evidence type="ECO:0000256" key="9">
    <source>
        <dbReference type="ARBA" id="ARBA00023136"/>
    </source>
</evidence>
<dbReference type="NCBIfam" id="NF006184">
    <property type="entry name" value="PRK08319.1"/>
    <property type="match status" value="1"/>
</dbReference>
<name>A0A286U0E0_9BACT</name>
<evidence type="ECO:0000313" key="12">
    <source>
        <dbReference type="EMBL" id="GAX61610.1"/>
    </source>
</evidence>
<dbReference type="RefSeq" id="WP_096894988.1">
    <property type="nucleotide sequence ID" value="NZ_BAOS01000027.1"/>
</dbReference>
<gene>
    <name evidence="12" type="ORF">SCALIN_C27_0004</name>
</gene>
<keyword evidence="2" id="KW-0171">Cobalt transport</keyword>
<dbReference type="GO" id="GO:0006824">
    <property type="term" value="P:cobalt ion transport"/>
    <property type="evidence" value="ECO:0007669"/>
    <property type="project" value="UniProtKB-KW"/>
</dbReference>
<comment type="caution">
    <text evidence="12">The sequence shown here is derived from an EMBL/GenBank/DDBJ whole genome shotgun (WGS) entry which is preliminary data.</text>
</comment>
<evidence type="ECO:0000256" key="6">
    <source>
        <dbReference type="ARBA" id="ARBA00022692"/>
    </source>
</evidence>